<dbReference type="SUPFAM" id="SSF52540">
    <property type="entry name" value="P-loop containing nucleoside triphosphate hydrolases"/>
    <property type="match status" value="1"/>
</dbReference>
<sequence length="938" mass="105729">MSYHAPQPPPSSPQRHLLNAFGPHWMPPYPTGPIYPPYPPFYQPNLIPGPPPPQNLPGTIATSSPLKNVQIHEFWASRIAPMPGSISGTRLKPHPWNPHYLPANVYGTSSDISDSPRSSQMVVKGKKNKQTEEPFNLNKFAEIYVPQSLRDIQCTTHTLDPLPAAQEYPPASYTETFLPVSLMRELANPHAADLLVSPPPSVSTTVPPLEPHSYYPHWSHLLVHELDRLADDKASVVLWETGIKVYDWFATEFVISVPGIRENYPRLEVGDLVHMREVLLPHRTPSARAFEGRIIALRKREGLVNIYCPALKRYIHQRGFQSAYISDLEDGMPVFSPSDDIPLFFNCTWLMNSRPFCDMDAAARVFGNHLAIMGPHLARRWLFPEKSDMRKPIPLREAGEDTKWIDHGLNEEQRLAVSSIVYHHSPVPFLISGPPGTGKTRTAVETVLQILRIQPESCILLCAPSNPATDVLVQRLRHNLTPKSLLRLNGENRSFAELPIELMQYCHVENNKFALPDWASLMKYQVVACSCIDANALVTGLCTNSALIKLEETVTNSLHPHRSSKHRPKPHWTHLIIDEAAQGSEPELLVPMSVVLTPHDDEMDQGVVDQLSFSPQLVLCGDPNQLGAIIISDVARQGDLDVSLLERLFQRRLYAEHEHARSNIAALSSFQRTNFAPFVNLVKNYRSHPAILMPPSAIFYDDSLEPFADNGTISWSKLPNPALPLLFIGHNGLEDCTDERVSFFNSREIKLVRDTCKSLIAERELSSPPLRPEQIGVMAPWRQQVWKIREDLRKKGLGGVDVGTVEDYQGQENRVIILSCVRTQEQFLKDDQKRGIGLVSERKRMNVALSRAKELLVVIGNGNFLKRDPYWRSFLQFTLRNNLYTGPDLDMPVDGNYISRLESLYANPSANGDLLDENQQDMRLVRFAGGIAREVLKE</sequence>
<dbReference type="Proteomes" id="UP000054549">
    <property type="component" value="Unassembled WGS sequence"/>
</dbReference>
<keyword evidence="5" id="KW-1185">Reference proteome</keyword>
<evidence type="ECO:0000313" key="4">
    <source>
        <dbReference type="EMBL" id="KIL67986.1"/>
    </source>
</evidence>
<feature type="domain" description="DNA2/NAM7 helicase-like C-terminal" evidence="3">
    <location>
        <begin position="673"/>
        <end position="862"/>
    </location>
</feature>
<reference evidence="4 5" key="1">
    <citation type="submission" date="2014-04" db="EMBL/GenBank/DDBJ databases">
        <title>Evolutionary Origins and Diversification of the Mycorrhizal Mutualists.</title>
        <authorList>
            <consortium name="DOE Joint Genome Institute"/>
            <consortium name="Mycorrhizal Genomics Consortium"/>
            <person name="Kohler A."/>
            <person name="Kuo A."/>
            <person name="Nagy L.G."/>
            <person name="Floudas D."/>
            <person name="Copeland A."/>
            <person name="Barry K.W."/>
            <person name="Cichocki N."/>
            <person name="Veneault-Fourrey C."/>
            <person name="LaButti K."/>
            <person name="Lindquist E.A."/>
            <person name="Lipzen A."/>
            <person name="Lundell T."/>
            <person name="Morin E."/>
            <person name="Murat C."/>
            <person name="Riley R."/>
            <person name="Ohm R."/>
            <person name="Sun H."/>
            <person name="Tunlid A."/>
            <person name="Henrissat B."/>
            <person name="Grigoriev I.V."/>
            <person name="Hibbett D.S."/>
            <person name="Martin F."/>
        </authorList>
    </citation>
    <scope>NUCLEOTIDE SEQUENCE [LARGE SCALE GENOMIC DNA]</scope>
    <source>
        <strain evidence="4 5">Koide BX008</strain>
    </source>
</reference>
<proteinExistence type="predicted"/>
<dbReference type="GO" id="GO:0005829">
    <property type="term" value="C:cytosol"/>
    <property type="evidence" value="ECO:0007669"/>
    <property type="project" value="TreeGrafter"/>
</dbReference>
<dbReference type="GO" id="GO:0003723">
    <property type="term" value="F:RNA binding"/>
    <property type="evidence" value="ECO:0007669"/>
    <property type="project" value="InterPro"/>
</dbReference>
<name>A0A0C2XEZ5_AMAMK</name>
<dbReference type="InterPro" id="IPR041679">
    <property type="entry name" value="DNA2/NAM7-like_C"/>
</dbReference>
<dbReference type="CDD" id="cd18038">
    <property type="entry name" value="DEXXQc_Helz-like"/>
    <property type="match status" value="1"/>
</dbReference>
<dbReference type="PANTHER" id="PTHR10887">
    <property type="entry name" value="DNA2/NAM7 HELICASE FAMILY"/>
    <property type="match status" value="1"/>
</dbReference>
<evidence type="ECO:0000256" key="1">
    <source>
        <dbReference type="ARBA" id="ARBA00023158"/>
    </source>
</evidence>
<evidence type="ECO:0000259" key="2">
    <source>
        <dbReference type="Pfam" id="PF13086"/>
    </source>
</evidence>
<dbReference type="InterPro" id="IPR047187">
    <property type="entry name" value="SF1_C_Upf1"/>
</dbReference>
<evidence type="ECO:0000259" key="3">
    <source>
        <dbReference type="Pfam" id="PF13087"/>
    </source>
</evidence>
<dbReference type="GO" id="GO:0035194">
    <property type="term" value="P:regulatory ncRNA-mediated post-transcriptional gene silencing"/>
    <property type="evidence" value="ECO:0007669"/>
    <property type="project" value="TreeGrafter"/>
</dbReference>
<accession>A0A0C2XEZ5</accession>
<evidence type="ECO:0000313" key="5">
    <source>
        <dbReference type="Proteomes" id="UP000054549"/>
    </source>
</evidence>
<dbReference type="Pfam" id="PF13087">
    <property type="entry name" value="AAA_12"/>
    <property type="match status" value="1"/>
</dbReference>
<dbReference type="InterPro" id="IPR041677">
    <property type="entry name" value="DNA2/NAM7_AAA_11"/>
</dbReference>
<dbReference type="AlphaFoldDB" id="A0A0C2XEZ5"/>
<dbReference type="Gene3D" id="3.40.50.300">
    <property type="entry name" value="P-loop containing nucleotide triphosphate hydrolases"/>
    <property type="match status" value="2"/>
</dbReference>
<dbReference type="HOGENOM" id="CLU_001666_7_0_1"/>
<protein>
    <submittedName>
        <fullName evidence="4">Uncharacterized protein</fullName>
    </submittedName>
</protein>
<dbReference type="EMBL" id="KN818230">
    <property type="protein sequence ID" value="KIL67986.1"/>
    <property type="molecule type" value="Genomic_DNA"/>
</dbReference>
<feature type="domain" description="DNA2/NAM7 helicase helicase" evidence="2">
    <location>
        <begin position="409"/>
        <end position="481"/>
    </location>
</feature>
<organism evidence="4 5">
    <name type="scientific">Amanita muscaria (strain Koide BX008)</name>
    <dbReference type="NCBI Taxonomy" id="946122"/>
    <lineage>
        <taxon>Eukaryota</taxon>
        <taxon>Fungi</taxon>
        <taxon>Dikarya</taxon>
        <taxon>Basidiomycota</taxon>
        <taxon>Agaricomycotina</taxon>
        <taxon>Agaricomycetes</taxon>
        <taxon>Agaricomycetidae</taxon>
        <taxon>Agaricales</taxon>
        <taxon>Pluteineae</taxon>
        <taxon>Amanitaceae</taxon>
        <taxon>Amanita</taxon>
    </lineage>
</organism>
<dbReference type="PANTHER" id="PTHR10887:SF322">
    <property type="entry name" value="HELICASE MOV-10"/>
    <property type="match status" value="1"/>
</dbReference>
<dbReference type="InterPro" id="IPR045055">
    <property type="entry name" value="DNA2/NAM7-like"/>
</dbReference>
<keyword evidence="1" id="KW-0943">RNA-mediated gene silencing</keyword>
<dbReference type="OrthoDB" id="6513042at2759"/>
<dbReference type="Pfam" id="PF13086">
    <property type="entry name" value="AAA_11"/>
    <property type="match status" value="1"/>
</dbReference>
<dbReference type="InterPro" id="IPR027417">
    <property type="entry name" value="P-loop_NTPase"/>
</dbReference>
<dbReference type="STRING" id="946122.A0A0C2XEZ5"/>
<dbReference type="InParanoid" id="A0A0C2XEZ5"/>
<gene>
    <name evidence="4" type="ORF">M378DRAFT_122302</name>
</gene>
<dbReference type="GO" id="GO:0032574">
    <property type="term" value="F:5'-3' RNA helicase activity"/>
    <property type="evidence" value="ECO:0007669"/>
    <property type="project" value="InterPro"/>
</dbReference>
<dbReference type="InterPro" id="IPR026122">
    <property type="entry name" value="MOV-10/SDE3_DEXXQ/H-box"/>
</dbReference>
<dbReference type="CDD" id="cd18808">
    <property type="entry name" value="SF1_C_Upf1"/>
    <property type="match status" value="1"/>
</dbReference>